<keyword evidence="2" id="KW-1185">Reference proteome</keyword>
<name>A0A0C1Y327_9BURK</name>
<dbReference type="Proteomes" id="UP000031572">
    <property type="component" value="Unassembled WGS sequence"/>
</dbReference>
<accession>A0A0C1Y327</accession>
<proteinExistence type="predicted"/>
<organism evidence="1 2">
    <name type="scientific">Noviherbaspirillum autotrophicum</name>
    <dbReference type="NCBI Taxonomy" id="709839"/>
    <lineage>
        <taxon>Bacteria</taxon>
        <taxon>Pseudomonadati</taxon>
        <taxon>Pseudomonadota</taxon>
        <taxon>Betaproteobacteria</taxon>
        <taxon>Burkholderiales</taxon>
        <taxon>Oxalobacteraceae</taxon>
        <taxon>Noviherbaspirillum</taxon>
    </lineage>
</organism>
<comment type="caution">
    <text evidence="1">The sequence shown here is derived from an EMBL/GenBank/DDBJ whole genome shotgun (WGS) entry which is preliminary data.</text>
</comment>
<gene>
    <name evidence="1" type="ORF">TSA66_12810</name>
</gene>
<dbReference type="AlphaFoldDB" id="A0A0C1Y327"/>
<sequence>MKKIIFFPNSSFLMANSMALRQIMHGKNKAMARFARLHHSLFTETRNAGWQRMWNEKGRRTVASTPPSMSK</sequence>
<protein>
    <submittedName>
        <fullName evidence="1">Uncharacterized protein</fullName>
    </submittedName>
</protein>
<evidence type="ECO:0000313" key="2">
    <source>
        <dbReference type="Proteomes" id="UP000031572"/>
    </source>
</evidence>
<dbReference type="EMBL" id="JWJG01000028">
    <property type="protein sequence ID" value="KIF81488.1"/>
    <property type="molecule type" value="Genomic_DNA"/>
</dbReference>
<reference evidence="1 2" key="1">
    <citation type="submission" date="2014-12" db="EMBL/GenBank/DDBJ databases">
        <title>Denitrispirillum autotrophicum gen. nov., sp. nov., Denitrifying, Facultatively Autotrophic Bacteria Isolated from Rice Paddy Soil.</title>
        <authorList>
            <person name="Ishii S."/>
            <person name="Ashida N."/>
            <person name="Ohno H."/>
            <person name="Otsuka S."/>
            <person name="Yokota A."/>
            <person name="Senoo K."/>
        </authorList>
    </citation>
    <scope>NUCLEOTIDE SEQUENCE [LARGE SCALE GENOMIC DNA]</scope>
    <source>
        <strain evidence="1 2">TSA66</strain>
    </source>
</reference>
<evidence type="ECO:0000313" key="1">
    <source>
        <dbReference type="EMBL" id="KIF81488.1"/>
    </source>
</evidence>